<dbReference type="EMBL" id="CM007905">
    <property type="protein sequence ID" value="OTF92258.1"/>
    <property type="molecule type" value="Genomic_DNA"/>
</dbReference>
<evidence type="ECO:0000313" key="3">
    <source>
        <dbReference type="Proteomes" id="UP000215914"/>
    </source>
</evidence>
<sequence length="74" mass="8489">MYITIHNCRMVLHDRGCQIRGGLKASPRWAGAPPGEKKFSAKFRRKSRPHPLKFSSAPLGIFRPRPLDFFVRTP</sequence>
<evidence type="ECO:0000313" key="1">
    <source>
        <dbReference type="EMBL" id="KAF5761084.1"/>
    </source>
</evidence>
<evidence type="ECO:0000313" key="2">
    <source>
        <dbReference type="EMBL" id="OTF92258.1"/>
    </source>
</evidence>
<dbReference type="Gramene" id="mRNA:HanXRQr2_Chr16g0760921">
    <property type="protein sequence ID" value="CDS:HanXRQr2_Chr16g0760921.1"/>
    <property type="gene ID" value="HanXRQr2_Chr16g0760921"/>
</dbReference>
<protein>
    <submittedName>
        <fullName evidence="2">Uncharacterized protein</fullName>
    </submittedName>
</protein>
<dbReference type="Proteomes" id="UP000215914">
    <property type="component" value="Chromosome 16"/>
</dbReference>
<organism evidence="2 3">
    <name type="scientific">Helianthus annuus</name>
    <name type="common">Common sunflower</name>
    <dbReference type="NCBI Taxonomy" id="4232"/>
    <lineage>
        <taxon>Eukaryota</taxon>
        <taxon>Viridiplantae</taxon>
        <taxon>Streptophyta</taxon>
        <taxon>Embryophyta</taxon>
        <taxon>Tracheophyta</taxon>
        <taxon>Spermatophyta</taxon>
        <taxon>Magnoliopsida</taxon>
        <taxon>eudicotyledons</taxon>
        <taxon>Gunneridae</taxon>
        <taxon>Pentapetalae</taxon>
        <taxon>asterids</taxon>
        <taxon>campanulids</taxon>
        <taxon>Asterales</taxon>
        <taxon>Asteraceae</taxon>
        <taxon>Asteroideae</taxon>
        <taxon>Heliantheae alliance</taxon>
        <taxon>Heliantheae</taxon>
        <taxon>Helianthus</taxon>
    </lineage>
</organism>
<name>A0A251S0Q9_HELAN</name>
<dbReference type="InParanoid" id="A0A251S0Q9"/>
<keyword evidence="3" id="KW-1185">Reference proteome</keyword>
<dbReference type="EMBL" id="MNCJ02000331">
    <property type="protein sequence ID" value="KAF5761084.1"/>
    <property type="molecule type" value="Genomic_DNA"/>
</dbReference>
<reference evidence="2" key="2">
    <citation type="submission" date="2017-02" db="EMBL/GenBank/DDBJ databases">
        <title>Sunflower complete genome.</title>
        <authorList>
            <person name="Langlade N."/>
            <person name="Munos S."/>
        </authorList>
    </citation>
    <scope>NUCLEOTIDE SEQUENCE [LARGE SCALE GENOMIC DNA]</scope>
    <source>
        <tissue evidence="2">Leaves</tissue>
    </source>
</reference>
<accession>A0A251S0Q9</accession>
<proteinExistence type="predicted"/>
<gene>
    <name evidence="2" type="ORF">HannXRQ_Chr16g0519911</name>
    <name evidence="1" type="ORF">HanXRQr2_Chr16g0760921</name>
</gene>
<reference evidence="1" key="3">
    <citation type="submission" date="2020-06" db="EMBL/GenBank/DDBJ databases">
        <title>Helianthus annuus Genome sequencing and assembly Release 2.</title>
        <authorList>
            <person name="Gouzy J."/>
            <person name="Langlade N."/>
            <person name="Munos S."/>
        </authorList>
    </citation>
    <scope>NUCLEOTIDE SEQUENCE</scope>
    <source>
        <tissue evidence="1">Leaves</tissue>
    </source>
</reference>
<dbReference type="AlphaFoldDB" id="A0A251S0Q9"/>
<reference evidence="1 3" key="1">
    <citation type="journal article" date="2017" name="Nature">
        <title>The sunflower genome provides insights into oil metabolism, flowering and Asterid evolution.</title>
        <authorList>
            <person name="Badouin H."/>
            <person name="Gouzy J."/>
            <person name="Grassa C.J."/>
            <person name="Murat F."/>
            <person name="Staton S.E."/>
            <person name="Cottret L."/>
            <person name="Lelandais-Briere C."/>
            <person name="Owens G.L."/>
            <person name="Carrere S."/>
            <person name="Mayjonade B."/>
            <person name="Legrand L."/>
            <person name="Gill N."/>
            <person name="Kane N.C."/>
            <person name="Bowers J.E."/>
            <person name="Hubner S."/>
            <person name="Bellec A."/>
            <person name="Berard A."/>
            <person name="Berges H."/>
            <person name="Blanchet N."/>
            <person name="Boniface M.C."/>
            <person name="Brunel D."/>
            <person name="Catrice O."/>
            <person name="Chaidir N."/>
            <person name="Claudel C."/>
            <person name="Donnadieu C."/>
            <person name="Faraut T."/>
            <person name="Fievet G."/>
            <person name="Helmstetter N."/>
            <person name="King M."/>
            <person name="Knapp S.J."/>
            <person name="Lai Z."/>
            <person name="Le Paslier M.C."/>
            <person name="Lippi Y."/>
            <person name="Lorenzon L."/>
            <person name="Mandel J.R."/>
            <person name="Marage G."/>
            <person name="Marchand G."/>
            <person name="Marquand E."/>
            <person name="Bret-Mestries E."/>
            <person name="Morien E."/>
            <person name="Nambeesan S."/>
            <person name="Nguyen T."/>
            <person name="Pegot-Espagnet P."/>
            <person name="Pouilly N."/>
            <person name="Raftis F."/>
            <person name="Sallet E."/>
            <person name="Schiex T."/>
            <person name="Thomas J."/>
            <person name="Vandecasteele C."/>
            <person name="Vares D."/>
            <person name="Vear F."/>
            <person name="Vautrin S."/>
            <person name="Crespi M."/>
            <person name="Mangin B."/>
            <person name="Burke J.M."/>
            <person name="Salse J."/>
            <person name="Munos S."/>
            <person name="Vincourt P."/>
            <person name="Rieseberg L.H."/>
            <person name="Langlade N.B."/>
        </authorList>
    </citation>
    <scope>NUCLEOTIDE SEQUENCE [LARGE SCALE GENOMIC DNA]</scope>
    <source>
        <strain evidence="3">cv. SF193</strain>
        <tissue evidence="1">Leaves</tissue>
    </source>
</reference>